<feature type="transmembrane region" description="Helical" evidence="1">
    <location>
        <begin position="12"/>
        <end position="34"/>
    </location>
</feature>
<comment type="caution">
    <text evidence="2">The sequence shown here is derived from an EMBL/GenBank/DDBJ whole genome shotgun (WGS) entry which is preliminary data.</text>
</comment>
<evidence type="ECO:0000313" key="3">
    <source>
        <dbReference type="Proteomes" id="UP000619355"/>
    </source>
</evidence>
<proteinExistence type="predicted"/>
<name>A0A919C1N5_9ACTN</name>
<dbReference type="EMBL" id="BNBF01000004">
    <property type="protein sequence ID" value="GHG42478.1"/>
    <property type="molecule type" value="Genomic_DNA"/>
</dbReference>
<evidence type="ECO:0000313" key="2">
    <source>
        <dbReference type="EMBL" id="GHG42478.1"/>
    </source>
</evidence>
<keyword evidence="1" id="KW-0812">Transmembrane</keyword>
<evidence type="ECO:0000256" key="1">
    <source>
        <dbReference type="SAM" id="Phobius"/>
    </source>
</evidence>
<sequence>MHAAVDDAFAKVTFLVLGAVTLLGAALALMTAYAGRARERSARQQERGT</sequence>
<dbReference type="AlphaFoldDB" id="A0A919C1N5"/>
<protein>
    <submittedName>
        <fullName evidence="2">Uncharacterized protein</fullName>
    </submittedName>
</protein>
<keyword evidence="1" id="KW-1133">Transmembrane helix</keyword>
<keyword evidence="3" id="KW-1185">Reference proteome</keyword>
<dbReference type="RefSeq" id="WP_189980060.1">
    <property type="nucleotide sequence ID" value="NZ_BNBF01000004.1"/>
</dbReference>
<organism evidence="2 3">
    <name type="scientific">Streptomyces capoamus</name>
    <dbReference type="NCBI Taxonomy" id="68183"/>
    <lineage>
        <taxon>Bacteria</taxon>
        <taxon>Bacillati</taxon>
        <taxon>Actinomycetota</taxon>
        <taxon>Actinomycetes</taxon>
        <taxon>Kitasatosporales</taxon>
        <taxon>Streptomycetaceae</taxon>
        <taxon>Streptomyces</taxon>
    </lineage>
</organism>
<dbReference type="Proteomes" id="UP000619355">
    <property type="component" value="Unassembled WGS sequence"/>
</dbReference>
<reference evidence="3" key="1">
    <citation type="journal article" date="2019" name="Int. J. Syst. Evol. Microbiol.">
        <title>The Global Catalogue of Microorganisms (GCM) 10K type strain sequencing project: providing services to taxonomists for standard genome sequencing and annotation.</title>
        <authorList>
            <consortium name="The Broad Institute Genomics Platform"/>
            <consortium name="The Broad Institute Genome Sequencing Center for Infectious Disease"/>
            <person name="Wu L."/>
            <person name="Ma J."/>
        </authorList>
    </citation>
    <scope>NUCLEOTIDE SEQUENCE [LARGE SCALE GENOMIC DNA]</scope>
    <source>
        <strain evidence="3">JCM 4253</strain>
    </source>
</reference>
<keyword evidence="1" id="KW-0472">Membrane</keyword>
<gene>
    <name evidence="2" type="ORF">GCM10018980_18250</name>
</gene>
<accession>A0A919C1N5</accession>